<gene>
    <name evidence="10" type="ORF">F5X68DRAFT_142043</name>
</gene>
<evidence type="ECO:0000256" key="3">
    <source>
        <dbReference type="ARBA" id="ARBA00022692"/>
    </source>
</evidence>
<keyword evidence="3 8" id="KW-0812">Transmembrane</keyword>
<feature type="transmembrane region" description="Helical" evidence="8">
    <location>
        <begin position="320"/>
        <end position="338"/>
    </location>
</feature>
<dbReference type="InterPro" id="IPR050794">
    <property type="entry name" value="CPA2_transporter"/>
</dbReference>
<accession>A0A9P8V3I1</accession>
<dbReference type="GO" id="GO:0015297">
    <property type="term" value="F:antiporter activity"/>
    <property type="evidence" value="ECO:0007669"/>
    <property type="project" value="InterPro"/>
</dbReference>
<feature type="transmembrane region" description="Helical" evidence="8">
    <location>
        <begin position="378"/>
        <end position="399"/>
    </location>
</feature>
<feature type="transmembrane region" description="Helical" evidence="8">
    <location>
        <begin position="88"/>
        <end position="109"/>
    </location>
</feature>
<feature type="transmembrane region" description="Helical" evidence="8">
    <location>
        <begin position="58"/>
        <end position="76"/>
    </location>
</feature>
<evidence type="ECO:0000313" key="11">
    <source>
        <dbReference type="Proteomes" id="UP000770015"/>
    </source>
</evidence>
<evidence type="ECO:0000256" key="6">
    <source>
        <dbReference type="ARBA" id="ARBA00023136"/>
    </source>
</evidence>
<evidence type="ECO:0000313" key="10">
    <source>
        <dbReference type="EMBL" id="KAH6669747.1"/>
    </source>
</evidence>
<keyword evidence="6 8" id="KW-0472">Membrane</keyword>
<protein>
    <submittedName>
        <fullName evidence="10">K+/H+ antiporter 1</fullName>
    </submittedName>
</protein>
<evidence type="ECO:0000256" key="5">
    <source>
        <dbReference type="ARBA" id="ARBA00023065"/>
    </source>
</evidence>
<dbReference type="Proteomes" id="UP000770015">
    <property type="component" value="Unassembled WGS sequence"/>
</dbReference>
<dbReference type="PANTHER" id="PTHR32468:SF0">
    <property type="entry name" value="K(+)_H(+) ANTIPORTER 1"/>
    <property type="match status" value="1"/>
</dbReference>
<feature type="transmembrane region" description="Helical" evidence="8">
    <location>
        <begin position="270"/>
        <end position="300"/>
    </location>
</feature>
<dbReference type="Pfam" id="PF00999">
    <property type="entry name" value="Na_H_Exchanger"/>
    <property type="match status" value="1"/>
</dbReference>
<evidence type="ECO:0000256" key="7">
    <source>
        <dbReference type="SAM" id="MobiDB-lite"/>
    </source>
</evidence>
<dbReference type="OrthoDB" id="2687058at2759"/>
<evidence type="ECO:0000256" key="8">
    <source>
        <dbReference type="SAM" id="Phobius"/>
    </source>
</evidence>
<feature type="transmembrane region" description="Helical" evidence="8">
    <location>
        <begin position="163"/>
        <end position="183"/>
    </location>
</feature>
<dbReference type="PANTHER" id="PTHR32468">
    <property type="entry name" value="CATION/H + ANTIPORTER"/>
    <property type="match status" value="1"/>
</dbReference>
<keyword evidence="11" id="KW-1185">Reference proteome</keyword>
<feature type="transmembrane region" description="Helical" evidence="8">
    <location>
        <begin position="121"/>
        <end position="143"/>
    </location>
</feature>
<comment type="caution">
    <text evidence="10">The sequence shown here is derived from an EMBL/GenBank/DDBJ whole genome shotgun (WGS) entry which is preliminary data.</text>
</comment>
<dbReference type="AlphaFoldDB" id="A0A9P8V3I1"/>
<reference evidence="10" key="1">
    <citation type="journal article" date="2021" name="Nat. Commun.">
        <title>Genetic determinants of endophytism in the Arabidopsis root mycobiome.</title>
        <authorList>
            <person name="Mesny F."/>
            <person name="Miyauchi S."/>
            <person name="Thiergart T."/>
            <person name="Pickel B."/>
            <person name="Atanasova L."/>
            <person name="Karlsson M."/>
            <person name="Huettel B."/>
            <person name="Barry K.W."/>
            <person name="Haridas S."/>
            <person name="Chen C."/>
            <person name="Bauer D."/>
            <person name="Andreopoulos W."/>
            <person name="Pangilinan J."/>
            <person name="LaButti K."/>
            <person name="Riley R."/>
            <person name="Lipzen A."/>
            <person name="Clum A."/>
            <person name="Drula E."/>
            <person name="Henrissat B."/>
            <person name="Kohler A."/>
            <person name="Grigoriev I.V."/>
            <person name="Martin F.M."/>
            <person name="Hacquard S."/>
        </authorList>
    </citation>
    <scope>NUCLEOTIDE SEQUENCE</scope>
    <source>
        <strain evidence="10">MPI-SDFR-AT-0117</strain>
    </source>
</reference>
<dbReference type="Gene3D" id="1.20.1530.20">
    <property type="match status" value="1"/>
</dbReference>
<keyword evidence="4 8" id="KW-1133">Transmembrane helix</keyword>
<sequence length="839" mass="89877">MSDDPTRAPPQGGVIEGSNPSVYNPLDPIVIFIIQAGLIVIMCHLLHWPLSKIRQPRVIAEVIGGIVLGPSVMGRIPGFSEAIFPKASIPNLTLVANLGLVLYLFIIGLETDIGFLLSNWRVATSVSIAGLALPFAVGCALAWGVYNEFSDDEGILHIDFPIYMLFVGVAIAITAFPVLCRILTELKLLETSVGVITLSAGVANDVVGWILLALCVALANAGSGLTALWILLACAGYMVFLIYAVRIPLAWLLRRTGNIENGPSQSMISLILLIALASAFFTAIIGVHAIFGGFMVGLIIPRDRNFNIKVLEKLEDLIGALFLPLYFTLSGLKTNIGLLDSGITWAYVFAVTFTAFFTKVIGATLGARVNGLVWRESFTIGALMSCKGLVELIVLNIGLQANILSTRTFTIFVVMALLTTFVTTPLVSFLYPPSYQRKLEAWKRGEIDWDTGAPISAGNASGSDGPDASKPITTRINRMLVYLRLDNMPSTLMLVSLFGKQAVADGQADSTTQIDEKNATTSVTPTGDSLRTVRAHGLRLLPLGDRESNVMTVSQVDEYSNNDTVLNIFRTVGQFLRIAVSGEAAVMPEARFAEALLTKSSDIASDLVLVPWSETGNLNDTLEPSPETSVTASPYTQFASTILATTEQNIGIFFPRGTTAPVGEAAPAGPTRRMTRAYSFSDLHRDIPIIPVANVSHHIFVPFFGGADDDFALSLALQLCEKNNVTASVFQIVGDLADARDLATHVTSQASAAAASRITVETVSAGKPLDSALGQALSQIRPNANGITWQNLIIVGRHTDRTAPRTGSEVKDCLGAMASKFVDAKIKADLLVVQARATR</sequence>
<organism evidence="10 11">
    <name type="scientific">Plectosphaerella plurivora</name>
    <dbReference type="NCBI Taxonomy" id="936078"/>
    <lineage>
        <taxon>Eukaryota</taxon>
        <taxon>Fungi</taxon>
        <taxon>Dikarya</taxon>
        <taxon>Ascomycota</taxon>
        <taxon>Pezizomycotina</taxon>
        <taxon>Sordariomycetes</taxon>
        <taxon>Hypocreomycetidae</taxon>
        <taxon>Glomerellales</taxon>
        <taxon>Plectosphaerellaceae</taxon>
        <taxon>Plectosphaerella</taxon>
    </lineage>
</organism>
<feature type="transmembrane region" description="Helical" evidence="8">
    <location>
        <begin position="195"/>
        <end position="221"/>
    </location>
</feature>
<dbReference type="InterPro" id="IPR006153">
    <property type="entry name" value="Cation/H_exchanger_TM"/>
</dbReference>
<evidence type="ECO:0000256" key="1">
    <source>
        <dbReference type="ARBA" id="ARBA00004141"/>
    </source>
</evidence>
<comment type="subcellular location">
    <subcellularLocation>
        <location evidence="1">Membrane</location>
        <topology evidence="1">Multi-pass membrane protein</topology>
    </subcellularLocation>
</comment>
<evidence type="ECO:0000256" key="4">
    <source>
        <dbReference type="ARBA" id="ARBA00022989"/>
    </source>
</evidence>
<feature type="region of interest" description="Disordered" evidence="7">
    <location>
        <begin position="509"/>
        <end position="528"/>
    </location>
</feature>
<name>A0A9P8V3I1_9PEZI</name>
<proteinExistence type="predicted"/>
<evidence type="ECO:0000256" key="2">
    <source>
        <dbReference type="ARBA" id="ARBA00022448"/>
    </source>
</evidence>
<dbReference type="GO" id="GO:1902600">
    <property type="term" value="P:proton transmembrane transport"/>
    <property type="evidence" value="ECO:0007669"/>
    <property type="project" value="InterPro"/>
</dbReference>
<dbReference type="EMBL" id="JAGSXJ010000031">
    <property type="protein sequence ID" value="KAH6669747.1"/>
    <property type="molecule type" value="Genomic_DNA"/>
</dbReference>
<feature type="domain" description="Cation/H+ exchanger transmembrane" evidence="9">
    <location>
        <begin position="44"/>
        <end position="428"/>
    </location>
</feature>
<feature type="transmembrane region" description="Helical" evidence="8">
    <location>
        <begin position="29"/>
        <end position="46"/>
    </location>
</feature>
<dbReference type="GO" id="GO:0016020">
    <property type="term" value="C:membrane"/>
    <property type="evidence" value="ECO:0007669"/>
    <property type="project" value="UniProtKB-SubCell"/>
</dbReference>
<feature type="transmembrane region" description="Helical" evidence="8">
    <location>
        <begin position="345"/>
        <end position="366"/>
    </location>
</feature>
<feature type="transmembrane region" description="Helical" evidence="8">
    <location>
        <begin position="227"/>
        <end position="249"/>
    </location>
</feature>
<keyword evidence="2" id="KW-0813">Transport</keyword>
<evidence type="ECO:0000259" key="9">
    <source>
        <dbReference type="Pfam" id="PF00999"/>
    </source>
</evidence>
<feature type="transmembrane region" description="Helical" evidence="8">
    <location>
        <begin position="411"/>
        <end position="431"/>
    </location>
</feature>
<keyword evidence="5" id="KW-0406">Ion transport</keyword>
<dbReference type="InterPro" id="IPR038770">
    <property type="entry name" value="Na+/solute_symporter_sf"/>
</dbReference>